<dbReference type="HOGENOM" id="CLU_1162112_0_0_1"/>
<dbReference type="EnsemblMetazoa" id="CapteT186482">
    <property type="protein sequence ID" value="CapteP186482"/>
    <property type="gene ID" value="CapteG186482"/>
</dbReference>
<proteinExistence type="predicted"/>
<sequence>MKMSTTCELLNGQSGIDVRFNRILVILHLTTFADGSNSNHNSRITTSAVYVSVCEKADLIYVRRRNSVKMRYSTFIRMKGAAQQRNRVIPSSSWWREILAWTRHSAIHLDQTPGDLQDWLKTMSDHDWEAAKQRNVNHNSLKSFFVAWRFFCGSINGPNALLTQTRQAHNFPASWLLLEFLRYLKAKTIILSPEMEDEFKEFCDLIAKWTNLERLDIRWIEMECEPRKHSFGEHICCRR</sequence>
<name>R7TXM3_CAPTE</name>
<protein>
    <submittedName>
        <fullName evidence="1 2">Uncharacterized protein</fullName>
    </submittedName>
</protein>
<reference evidence="2" key="3">
    <citation type="submission" date="2015-06" db="UniProtKB">
        <authorList>
            <consortium name="EnsemblMetazoa"/>
        </authorList>
    </citation>
    <scope>IDENTIFICATION</scope>
</reference>
<evidence type="ECO:0000313" key="3">
    <source>
        <dbReference type="Proteomes" id="UP000014760"/>
    </source>
</evidence>
<reference evidence="1 3" key="2">
    <citation type="journal article" date="2013" name="Nature">
        <title>Insights into bilaterian evolution from three spiralian genomes.</title>
        <authorList>
            <person name="Simakov O."/>
            <person name="Marletaz F."/>
            <person name="Cho S.J."/>
            <person name="Edsinger-Gonzales E."/>
            <person name="Havlak P."/>
            <person name="Hellsten U."/>
            <person name="Kuo D.H."/>
            <person name="Larsson T."/>
            <person name="Lv J."/>
            <person name="Arendt D."/>
            <person name="Savage R."/>
            <person name="Osoegawa K."/>
            <person name="de Jong P."/>
            <person name="Grimwood J."/>
            <person name="Chapman J.A."/>
            <person name="Shapiro H."/>
            <person name="Aerts A."/>
            <person name="Otillar R.P."/>
            <person name="Terry A.Y."/>
            <person name="Boore J.L."/>
            <person name="Grigoriev I.V."/>
            <person name="Lindberg D.R."/>
            <person name="Seaver E.C."/>
            <person name="Weisblat D.A."/>
            <person name="Putnam N.H."/>
            <person name="Rokhsar D.S."/>
        </authorList>
    </citation>
    <scope>NUCLEOTIDE SEQUENCE</scope>
    <source>
        <strain evidence="1 3">I ESC-2004</strain>
    </source>
</reference>
<organism evidence="1">
    <name type="scientific">Capitella teleta</name>
    <name type="common">Polychaete worm</name>
    <dbReference type="NCBI Taxonomy" id="283909"/>
    <lineage>
        <taxon>Eukaryota</taxon>
        <taxon>Metazoa</taxon>
        <taxon>Spiralia</taxon>
        <taxon>Lophotrochozoa</taxon>
        <taxon>Annelida</taxon>
        <taxon>Polychaeta</taxon>
        <taxon>Sedentaria</taxon>
        <taxon>Scolecida</taxon>
        <taxon>Capitellidae</taxon>
        <taxon>Capitella</taxon>
    </lineage>
</organism>
<accession>R7TXM3</accession>
<dbReference type="AlphaFoldDB" id="R7TXM3"/>
<gene>
    <name evidence="1" type="ORF">CAPTEDRAFT_186482</name>
</gene>
<dbReference type="Proteomes" id="UP000014760">
    <property type="component" value="Unassembled WGS sequence"/>
</dbReference>
<evidence type="ECO:0000313" key="1">
    <source>
        <dbReference type="EMBL" id="ELT98322.1"/>
    </source>
</evidence>
<evidence type="ECO:0000313" key="2">
    <source>
        <dbReference type="EnsemblMetazoa" id="CapteP186482"/>
    </source>
</evidence>
<reference evidence="3" key="1">
    <citation type="submission" date="2012-12" db="EMBL/GenBank/DDBJ databases">
        <authorList>
            <person name="Hellsten U."/>
            <person name="Grimwood J."/>
            <person name="Chapman J.A."/>
            <person name="Shapiro H."/>
            <person name="Aerts A."/>
            <person name="Otillar R.P."/>
            <person name="Terry A.Y."/>
            <person name="Boore J.L."/>
            <person name="Simakov O."/>
            <person name="Marletaz F."/>
            <person name="Cho S.-J."/>
            <person name="Edsinger-Gonzales E."/>
            <person name="Havlak P."/>
            <person name="Kuo D.-H."/>
            <person name="Larsson T."/>
            <person name="Lv J."/>
            <person name="Arendt D."/>
            <person name="Savage R."/>
            <person name="Osoegawa K."/>
            <person name="de Jong P."/>
            <person name="Lindberg D.R."/>
            <person name="Seaver E.C."/>
            <person name="Weisblat D.A."/>
            <person name="Putnam N.H."/>
            <person name="Grigoriev I.V."/>
            <person name="Rokhsar D.S."/>
        </authorList>
    </citation>
    <scope>NUCLEOTIDE SEQUENCE</scope>
    <source>
        <strain evidence="3">I ESC-2004</strain>
    </source>
</reference>
<dbReference type="EMBL" id="AMQN01010522">
    <property type="status" value="NOT_ANNOTATED_CDS"/>
    <property type="molecule type" value="Genomic_DNA"/>
</dbReference>
<keyword evidence="3" id="KW-1185">Reference proteome</keyword>
<dbReference type="EMBL" id="KB308048">
    <property type="protein sequence ID" value="ELT98322.1"/>
    <property type="molecule type" value="Genomic_DNA"/>
</dbReference>